<dbReference type="InterPro" id="IPR035427">
    <property type="entry name" value="Tim10-like_dom_sf"/>
</dbReference>
<evidence type="ECO:0000256" key="1">
    <source>
        <dbReference type="RuleBase" id="RU367043"/>
    </source>
</evidence>
<dbReference type="OrthoDB" id="344165at2759"/>
<comment type="subunit">
    <text evidence="1">Heterohexamer.</text>
</comment>
<keyword evidence="1" id="KW-0143">Chaperone</keyword>
<organism evidence="3 4">
    <name type="scientific">Aphidius gifuensis</name>
    <name type="common">Parasitoid wasp</name>
    <dbReference type="NCBI Taxonomy" id="684658"/>
    <lineage>
        <taxon>Eukaryota</taxon>
        <taxon>Metazoa</taxon>
        <taxon>Ecdysozoa</taxon>
        <taxon>Arthropoda</taxon>
        <taxon>Hexapoda</taxon>
        <taxon>Insecta</taxon>
        <taxon>Pterygota</taxon>
        <taxon>Neoptera</taxon>
        <taxon>Endopterygota</taxon>
        <taxon>Hymenoptera</taxon>
        <taxon>Apocrita</taxon>
        <taxon>Ichneumonoidea</taxon>
        <taxon>Braconidae</taxon>
        <taxon>Aphidiinae</taxon>
        <taxon>Aphidius</taxon>
    </lineage>
</organism>
<dbReference type="Pfam" id="PF02953">
    <property type="entry name" value="zf-Tim10_DDP"/>
    <property type="match status" value="1"/>
</dbReference>
<evidence type="ECO:0000313" key="4">
    <source>
        <dbReference type="Proteomes" id="UP000639338"/>
    </source>
</evidence>
<dbReference type="Gene3D" id="1.10.287.810">
    <property type="entry name" value="Mitochondrial import inner membrane translocase subunit tim13 like domains"/>
    <property type="match status" value="1"/>
</dbReference>
<comment type="subcellular location">
    <subcellularLocation>
        <location evidence="1">Mitochondrion inner membrane</location>
        <topology evidence="1">Peripheral membrane protein</topology>
        <orientation evidence="1">Intermembrane side</orientation>
    </subcellularLocation>
</comment>
<accession>A0A834XQG8</accession>
<dbReference type="SUPFAM" id="SSF144122">
    <property type="entry name" value="Tim10-like"/>
    <property type="match status" value="1"/>
</dbReference>
<comment type="function">
    <text evidence="1">Mitochondrial intermembrane chaperone that participates in the import and insertion of some multi-pass transmembrane proteins into the mitochondrial inner membrane. Also required for the transfer of beta-barrel precursors from the TOM complex to the sorting and assembly machinery (SAM complex) of the outer membrane. Acts as a chaperone-like protein that protects the hydrophobic precursors from aggregation and guide them through the mitochondrial intermembrane space.</text>
</comment>
<evidence type="ECO:0000259" key="2">
    <source>
        <dbReference type="Pfam" id="PF02953"/>
    </source>
</evidence>
<dbReference type="GO" id="GO:0005743">
    <property type="term" value="C:mitochondrial inner membrane"/>
    <property type="evidence" value="ECO:0007669"/>
    <property type="project" value="UniProtKB-SubCell"/>
</dbReference>
<keyword evidence="1" id="KW-0472">Membrane</keyword>
<gene>
    <name evidence="3" type="ORF">HCN44_008369</name>
</gene>
<name>A0A834XQG8_APHGI</name>
<keyword evidence="1" id="KW-0999">Mitochondrion inner membrane</keyword>
<keyword evidence="1" id="KW-0811">Translocation</keyword>
<dbReference type="Proteomes" id="UP000639338">
    <property type="component" value="Unassembled WGS sequence"/>
</dbReference>
<dbReference type="AlphaFoldDB" id="A0A834XQG8"/>
<comment type="caution">
    <text evidence="3">The sequence shown here is derived from an EMBL/GenBank/DDBJ whole genome shotgun (WGS) entry which is preliminary data.</text>
</comment>
<protein>
    <recommendedName>
        <fullName evidence="1">Mitochondrial import inner membrane translocase subunit</fullName>
    </recommendedName>
</protein>
<sequence length="84" mass="9514">MNSLSGSNNSDHQLKQFLEAASANQRFQALVHNLTDICWDSCVDHPGTRLETKTQKCMVNCVERFIDTTNFITNRLARAANQQD</sequence>
<dbReference type="GO" id="GO:0015031">
    <property type="term" value="P:protein transport"/>
    <property type="evidence" value="ECO:0007669"/>
    <property type="project" value="UniProtKB-KW"/>
</dbReference>
<reference evidence="3 4" key="1">
    <citation type="submission" date="2020-08" db="EMBL/GenBank/DDBJ databases">
        <title>Aphidius gifuensis genome sequencing and assembly.</title>
        <authorList>
            <person name="Du Z."/>
        </authorList>
    </citation>
    <scope>NUCLEOTIDE SEQUENCE [LARGE SCALE GENOMIC DNA]</scope>
    <source>
        <strain evidence="3">YNYX2018</strain>
        <tissue evidence="3">Adults</tissue>
    </source>
</reference>
<keyword evidence="1" id="KW-0813">Transport</keyword>
<evidence type="ECO:0000313" key="3">
    <source>
        <dbReference type="EMBL" id="KAF7989695.1"/>
    </source>
</evidence>
<dbReference type="InterPro" id="IPR004217">
    <property type="entry name" value="Tim10-like"/>
</dbReference>
<keyword evidence="1" id="KW-0653">Protein transport</keyword>
<keyword evidence="1" id="KW-0496">Mitochondrion</keyword>
<dbReference type="EMBL" id="JACMRX010000005">
    <property type="protein sequence ID" value="KAF7989695.1"/>
    <property type="molecule type" value="Genomic_DNA"/>
</dbReference>
<comment type="domain">
    <text evidence="1">The twin CX3C motif contains 4 conserved Cys residues that form 2 disulfide bonds in the mitochondrial intermembrane space.</text>
</comment>
<feature type="domain" description="Tim10-like" evidence="2">
    <location>
        <begin position="16"/>
        <end position="77"/>
    </location>
</feature>
<keyword evidence="4" id="KW-1185">Reference proteome</keyword>
<comment type="similarity">
    <text evidence="1">Belongs to the small Tim family.</text>
</comment>
<proteinExistence type="inferred from homology"/>
<keyword evidence="1" id="KW-1015">Disulfide bond</keyword>